<evidence type="ECO:0000259" key="5">
    <source>
        <dbReference type="PROSITE" id="PS51078"/>
    </source>
</evidence>
<evidence type="ECO:0000256" key="2">
    <source>
        <dbReference type="ARBA" id="ARBA00023125"/>
    </source>
</evidence>
<evidence type="ECO:0000256" key="1">
    <source>
        <dbReference type="ARBA" id="ARBA00023015"/>
    </source>
</evidence>
<dbReference type="Pfam" id="PF09339">
    <property type="entry name" value="HTH_IclR"/>
    <property type="match status" value="1"/>
</dbReference>
<keyword evidence="2" id="KW-0238">DNA-binding</keyword>
<feature type="domain" description="IclR-ED" evidence="5">
    <location>
        <begin position="70"/>
        <end position="253"/>
    </location>
</feature>
<keyword evidence="1" id="KW-0805">Transcription regulation</keyword>
<dbReference type="RefSeq" id="WP_284486828.1">
    <property type="nucleotide sequence ID" value="NZ_JASNJE010000026.1"/>
</dbReference>
<dbReference type="InterPro" id="IPR036388">
    <property type="entry name" value="WH-like_DNA-bd_sf"/>
</dbReference>
<comment type="caution">
    <text evidence="6">The sequence shown here is derived from an EMBL/GenBank/DDBJ whole genome shotgun (WGS) entry which is preliminary data.</text>
</comment>
<dbReference type="PANTHER" id="PTHR30136">
    <property type="entry name" value="HELIX-TURN-HELIX TRANSCRIPTIONAL REGULATOR, ICLR FAMILY"/>
    <property type="match status" value="1"/>
</dbReference>
<dbReference type="InterPro" id="IPR029016">
    <property type="entry name" value="GAF-like_dom_sf"/>
</dbReference>
<dbReference type="PANTHER" id="PTHR30136:SF35">
    <property type="entry name" value="HTH-TYPE TRANSCRIPTIONAL REGULATOR RV1719"/>
    <property type="match status" value="1"/>
</dbReference>
<name>A0ABT7FIF8_9RHOB</name>
<dbReference type="Gene3D" id="3.30.450.40">
    <property type="match status" value="1"/>
</dbReference>
<protein>
    <submittedName>
        <fullName evidence="6">IclR family transcriptional regulator</fullName>
    </submittedName>
</protein>
<dbReference type="InterPro" id="IPR005471">
    <property type="entry name" value="Tscrpt_reg_IclR_N"/>
</dbReference>
<dbReference type="SUPFAM" id="SSF55781">
    <property type="entry name" value="GAF domain-like"/>
    <property type="match status" value="1"/>
</dbReference>
<dbReference type="EMBL" id="JASNJE010000026">
    <property type="protein sequence ID" value="MDK3074901.1"/>
    <property type="molecule type" value="Genomic_DNA"/>
</dbReference>
<dbReference type="InterPro" id="IPR014757">
    <property type="entry name" value="Tscrpt_reg_IclR_C"/>
</dbReference>
<proteinExistence type="predicted"/>
<dbReference type="PROSITE" id="PS51077">
    <property type="entry name" value="HTH_ICLR"/>
    <property type="match status" value="1"/>
</dbReference>
<keyword evidence="7" id="KW-1185">Reference proteome</keyword>
<dbReference type="InterPro" id="IPR036390">
    <property type="entry name" value="WH_DNA-bd_sf"/>
</dbReference>
<evidence type="ECO:0000259" key="4">
    <source>
        <dbReference type="PROSITE" id="PS51077"/>
    </source>
</evidence>
<sequence>MPPAERIPTNLRTLLILEIFGQADTALTATQINDRLGLPKQTVHRLCATLVAQGFLTCPGNGKRFSPSRRARELGAGLLFSSRTHIARHQILMDLAAQVRETVNFVVPEDTGMSYLDRVETDWPFRVQLPVGSNVPFHCTASGKAFMASLPLAARKAFVSALTLKPWTPRTHTEPGALLEDLGLIAKRGYALDDEEFVEGMVAISVPVRDTNGRFIAALAFHGPAQRISIETAESKRDVLFAAAQRLTDALFS</sequence>
<dbReference type="PROSITE" id="PS51078">
    <property type="entry name" value="ICLR_ED"/>
    <property type="match status" value="1"/>
</dbReference>
<evidence type="ECO:0000256" key="3">
    <source>
        <dbReference type="ARBA" id="ARBA00023163"/>
    </source>
</evidence>
<evidence type="ECO:0000313" key="6">
    <source>
        <dbReference type="EMBL" id="MDK3074901.1"/>
    </source>
</evidence>
<feature type="domain" description="HTH iclR-type" evidence="4">
    <location>
        <begin position="7"/>
        <end position="69"/>
    </location>
</feature>
<dbReference type="InterPro" id="IPR050707">
    <property type="entry name" value="HTH_MetabolicPath_Reg"/>
</dbReference>
<accession>A0ABT7FIF8</accession>
<dbReference type="SUPFAM" id="SSF46785">
    <property type="entry name" value="Winged helix' DNA-binding domain"/>
    <property type="match status" value="1"/>
</dbReference>
<dbReference type="Proteomes" id="UP001227126">
    <property type="component" value="Unassembled WGS sequence"/>
</dbReference>
<evidence type="ECO:0000313" key="7">
    <source>
        <dbReference type="Proteomes" id="UP001227126"/>
    </source>
</evidence>
<dbReference type="Gene3D" id="1.10.10.10">
    <property type="entry name" value="Winged helix-like DNA-binding domain superfamily/Winged helix DNA-binding domain"/>
    <property type="match status" value="1"/>
</dbReference>
<dbReference type="SMART" id="SM00346">
    <property type="entry name" value="HTH_ICLR"/>
    <property type="match status" value="1"/>
</dbReference>
<keyword evidence="3" id="KW-0804">Transcription</keyword>
<organism evidence="6 7">
    <name type="scientific">Sedimentitalea xiamensis</name>
    <dbReference type="NCBI Taxonomy" id="3050037"/>
    <lineage>
        <taxon>Bacteria</taxon>
        <taxon>Pseudomonadati</taxon>
        <taxon>Pseudomonadota</taxon>
        <taxon>Alphaproteobacteria</taxon>
        <taxon>Rhodobacterales</taxon>
        <taxon>Paracoccaceae</taxon>
        <taxon>Sedimentitalea</taxon>
    </lineage>
</organism>
<reference evidence="6 7" key="1">
    <citation type="submission" date="2023-05" db="EMBL/GenBank/DDBJ databases">
        <title>Sedimentitalea sp. nov. JM2-8.</title>
        <authorList>
            <person name="Huang J."/>
        </authorList>
    </citation>
    <scope>NUCLEOTIDE SEQUENCE [LARGE SCALE GENOMIC DNA]</scope>
    <source>
        <strain evidence="6 7">JM2-8</strain>
    </source>
</reference>
<dbReference type="Pfam" id="PF01614">
    <property type="entry name" value="IclR_C"/>
    <property type="match status" value="1"/>
</dbReference>
<gene>
    <name evidence="6" type="ORF">QO034_17570</name>
</gene>